<comment type="subcellular location">
    <subcellularLocation>
        <location evidence="1">Membrane</location>
        <topology evidence="1">Multi-pass membrane protein</topology>
    </subcellularLocation>
</comment>
<proteinExistence type="predicted"/>
<feature type="non-terminal residue" evidence="6">
    <location>
        <position position="96"/>
    </location>
</feature>
<sequence length="96" mass="9871">LGCSEHVAGLAAAVATWIAYRVARPNDRYSQKVFRNGQRLSASLVALAHGTSDGQKTMGVITLVLVAAGYQEVGTGPQGWVIAAAGLAIALCPYSG</sequence>
<evidence type="ECO:0000256" key="1">
    <source>
        <dbReference type="ARBA" id="ARBA00004141"/>
    </source>
</evidence>
<protein>
    <submittedName>
        <fullName evidence="6">PiT family inorganic phosphate transporter</fullName>
    </submittedName>
</protein>
<dbReference type="AlphaFoldDB" id="W1YCV8"/>
<keyword evidence="4" id="KW-1133">Transmembrane helix</keyword>
<comment type="caution">
    <text evidence="6">The sequence shown here is derived from an EMBL/GenBank/DDBJ whole genome shotgun (WGS) entry which is preliminary data.</text>
</comment>
<reference evidence="6" key="1">
    <citation type="submission" date="2013-12" db="EMBL/GenBank/DDBJ databases">
        <title>A Varibaculum cambriense genome reconstructed from a premature infant gut community with otherwise low bacterial novelty that shifts toward anaerobic metabolism during the third week of life.</title>
        <authorList>
            <person name="Brown C.T."/>
            <person name="Sharon I."/>
            <person name="Thomas B.C."/>
            <person name="Castelle C.J."/>
            <person name="Morowitz M.J."/>
            <person name="Banfield J.F."/>
        </authorList>
    </citation>
    <scope>NUCLEOTIDE SEQUENCE</scope>
</reference>
<name>W1YCV8_9ZZZZ</name>
<keyword evidence="3" id="KW-0812">Transmembrane</keyword>
<keyword evidence="5" id="KW-0472">Membrane</keyword>
<evidence type="ECO:0000256" key="3">
    <source>
        <dbReference type="ARBA" id="ARBA00022692"/>
    </source>
</evidence>
<dbReference type="GO" id="GO:0006817">
    <property type="term" value="P:phosphate ion transport"/>
    <property type="evidence" value="ECO:0007669"/>
    <property type="project" value="InterPro"/>
</dbReference>
<evidence type="ECO:0000256" key="4">
    <source>
        <dbReference type="ARBA" id="ARBA00022989"/>
    </source>
</evidence>
<dbReference type="InterPro" id="IPR001204">
    <property type="entry name" value="Phos_transporter"/>
</dbReference>
<feature type="non-terminal residue" evidence="6">
    <location>
        <position position="1"/>
    </location>
</feature>
<organism evidence="6">
    <name type="scientific">human gut metagenome</name>
    <dbReference type="NCBI Taxonomy" id="408170"/>
    <lineage>
        <taxon>unclassified sequences</taxon>
        <taxon>metagenomes</taxon>
        <taxon>organismal metagenomes</taxon>
    </lineage>
</organism>
<dbReference type="GO" id="GO:0005315">
    <property type="term" value="F:phosphate transmembrane transporter activity"/>
    <property type="evidence" value="ECO:0007669"/>
    <property type="project" value="InterPro"/>
</dbReference>
<dbReference type="GO" id="GO:0016020">
    <property type="term" value="C:membrane"/>
    <property type="evidence" value="ECO:0007669"/>
    <property type="project" value="UniProtKB-SubCell"/>
</dbReference>
<evidence type="ECO:0000256" key="2">
    <source>
        <dbReference type="ARBA" id="ARBA00022448"/>
    </source>
</evidence>
<dbReference type="EMBL" id="AZMM01005787">
    <property type="protein sequence ID" value="ETJ40312.1"/>
    <property type="molecule type" value="Genomic_DNA"/>
</dbReference>
<evidence type="ECO:0000256" key="5">
    <source>
        <dbReference type="ARBA" id="ARBA00023136"/>
    </source>
</evidence>
<evidence type="ECO:0000313" key="6">
    <source>
        <dbReference type="EMBL" id="ETJ40312.1"/>
    </source>
</evidence>
<dbReference type="Pfam" id="PF01384">
    <property type="entry name" value="PHO4"/>
    <property type="match status" value="1"/>
</dbReference>
<keyword evidence="2" id="KW-0813">Transport</keyword>
<accession>W1YCV8</accession>
<gene>
    <name evidence="6" type="ORF">Q604_UNBC05787G0001</name>
</gene>